<dbReference type="InterPro" id="IPR007848">
    <property type="entry name" value="Small_mtfrase_dom"/>
</dbReference>
<protein>
    <recommendedName>
        <fullName evidence="6">tRNA1(Val) (adenine(37)-N6)-methyltransferase</fullName>
        <ecNumber evidence="6">2.1.1.223</ecNumber>
    </recommendedName>
    <alternativeName>
        <fullName evidence="6">tRNA m6A37 methyltransferase</fullName>
    </alternativeName>
</protein>
<dbReference type="InterPro" id="IPR050210">
    <property type="entry name" value="tRNA_Adenine-N(6)_MTase"/>
</dbReference>
<dbReference type="GO" id="GO:0032259">
    <property type="term" value="P:methylation"/>
    <property type="evidence" value="ECO:0007669"/>
    <property type="project" value="UniProtKB-KW"/>
</dbReference>
<keyword evidence="3 6" id="KW-0808">Transferase</keyword>
<dbReference type="Pfam" id="PF05175">
    <property type="entry name" value="MTS"/>
    <property type="match status" value="1"/>
</dbReference>
<sequence length="240" mass="26350">MKTNKLINKSFQFKQFSIQEGQCGMPVSTDGVLLGSWAFSTPPVTILDIGCGTGLLSLMCAQRFSLAVITAIDIEVSAYQATELNRKNSPWAARITSQQADILDWQPLTRFAAIICNPPYFTSGASAQQPVRATARHTLGLSHPALIARLPQLLTSDGVASFILPKSEGEQFIALAQQAGLYLGRYCQVQATASKPVHRLLFELHRSPCISQATELVIQQHGAYSEPFCQLTRDFYLKMT</sequence>
<dbReference type="CDD" id="cd02440">
    <property type="entry name" value="AdoMet_MTases"/>
    <property type="match status" value="1"/>
</dbReference>
<dbReference type="Gene3D" id="3.40.50.150">
    <property type="entry name" value="Vaccinia Virus protein VP39"/>
    <property type="match status" value="1"/>
</dbReference>
<evidence type="ECO:0000256" key="4">
    <source>
        <dbReference type="ARBA" id="ARBA00022691"/>
    </source>
</evidence>
<dbReference type="PANTHER" id="PTHR47739:SF1">
    <property type="entry name" value="TRNA1(VAL) (ADENINE(37)-N6)-METHYLTRANSFERASE"/>
    <property type="match status" value="1"/>
</dbReference>
<dbReference type="EC" id="2.1.1.223" evidence="6"/>
<keyword evidence="1 6" id="KW-0963">Cytoplasm</keyword>
<organism evidence="8 9">
    <name type="scientific">Vibrio chanodichtyis</name>
    <dbReference type="NCBI Taxonomy" id="3027932"/>
    <lineage>
        <taxon>Bacteria</taxon>
        <taxon>Pseudomonadati</taxon>
        <taxon>Pseudomonadota</taxon>
        <taxon>Gammaproteobacteria</taxon>
        <taxon>Vibrionales</taxon>
        <taxon>Vibrionaceae</taxon>
        <taxon>Vibrio</taxon>
    </lineage>
</organism>
<keyword evidence="9" id="KW-1185">Reference proteome</keyword>
<dbReference type="PRINTS" id="PR00507">
    <property type="entry name" value="N12N6MTFRASE"/>
</dbReference>
<name>A0ABT5UZI0_9VIBR</name>
<evidence type="ECO:0000259" key="7">
    <source>
        <dbReference type="Pfam" id="PF05175"/>
    </source>
</evidence>
<comment type="caution">
    <text evidence="8">The sequence shown here is derived from an EMBL/GenBank/DDBJ whole genome shotgun (WGS) entry which is preliminary data.</text>
</comment>
<dbReference type="SUPFAM" id="SSF53335">
    <property type="entry name" value="S-adenosyl-L-methionine-dependent methyltransferases"/>
    <property type="match status" value="1"/>
</dbReference>
<evidence type="ECO:0000256" key="3">
    <source>
        <dbReference type="ARBA" id="ARBA00022679"/>
    </source>
</evidence>
<reference evidence="8 9" key="1">
    <citation type="submission" date="2023-02" db="EMBL/GenBank/DDBJ databases">
        <title>Vibrio intestini sp. nov., a close relative of Vibrio cholerae isolated from the intestine of Healthy Culter dabryi.</title>
        <authorList>
            <person name="Wu N."/>
        </authorList>
    </citation>
    <scope>NUCLEOTIDE SEQUENCE [LARGE SCALE GENOMIC DNA]</scope>
    <source>
        <strain evidence="8 9">DSL-7</strain>
    </source>
</reference>
<comment type="function">
    <text evidence="6">Specifically methylates the adenine in position 37 of tRNA(1)(Val) (anticodon cmo5UAC).</text>
</comment>
<dbReference type="InterPro" id="IPR002052">
    <property type="entry name" value="DNA_methylase_N6_adenine_CS"/>
</dbReference>
<comment type="catalytic activity">
    <reaction evidence="6">
        <text>adenosine(37) in tRNA1(Val) + S-adenosyl-L-methionine = N(6)-methyladenosine(37) in tRNA1(Val) + S-adenosyl-L-homocysteine + H(+)</text>
        <dbReference type="Rhea" id="RHEA:43160"/>
        <dbReference type="Rhea" id="RHEA-COMP:10369"/>
        <dbReference type="Rhea" id="RHEA-COMP:10370"/>
        <dbReference type="ChEBI" id="CHEBI:15378"/>
        <dbReference type="ChEBI" id="CHEBI:57856"/>
        <dbReference type="ChEBI" id="CHEBI:59789"/>
        <dbReference type="ChEBI" id="CHEBI:74411"/>
        <dbReference type="ChEBI" id="CHEBI:74449"/>
        <dbReference type="EC" id="2.1.1.223"/>
    </reaction>
</comment>
<accession>A0ABT5UZI0</accession>
<dbReference type="RefSeq" id="WP_274722463.1">
    <property type="nucleotide sequence ID" value="NZ_JARBFT010000005.1"/>
</dbReference>
<evidence type="ECO:0000256" key="5">
    <source>
        <dbReference type="ARBA" id="ARBA00022694"/>
    </source>
</evidence>
<feature type="domain" description="Methyltransferase small" evidence="7">
    <location>
        <begin position="45"/>
        <end position="126"/>
    </location>
</feature>
<evidence type="ECO:0000256" key="1">
    <source>
        <dbReference type="ARBA" id="ARBA00022490"/>
    </source>
</evidence>
<dbReference type="EMBL" id="JARBFT010000005">
    <property type="protein sequence ID" value="MDE1514821.1"/>
    <property type="molecule type" value="Genomic_DNA"/>
</dbReference>
<dbReference type="Proteomes" id="UP001216189">
    <property type="component" value="Unassembled WGS sequence"/>
</dbReference>
<evidence type="ECO:0000313" key="8">
    <source>
        <dbReference type="EMBL" id="MDE1514821.1"/>
    </source>
</evidence>
<keyword evidence="5 6" id="KW-0819">tRNA processing</keyword>
<dbReference type="InterPro" id="IPR029063">
    <property type="entry name" value="SAM-dependent_MTases_sf"/>
</dbReference>
<gene>
    <name evidence="8" type="ORF">PUN32_07345</name>
</gene>
<evidence type="ECO:0000256" key="2">
    <source>
        <dbReference type="ARBA" id="ARBA00022603"/>
    </source>
</evidence>
<dbReference type="InterPro" id="IPR022882">
    <property type="entry name" value="tRNA_adenine-N6_MeTrfase"/>
</dbReference>
<dbReference type="HAMAP" id="MF_01872">
    <property type="entry name" value="tRNA_methyltr_YfiC"/>
    <property type="match status" value="1"/>
</dbReference>
<keyword evidence="4 6" id="KW-0949">S-adenosyl-L-methionine</keyword>
<comment type="similarity">
    <text evidence="6">Belongs to the methyltransferase superfamily. tRNA (adenine-N(6)-)-methyltransferase family.</text>
</comment>
<comment type="subcellular location">
    <subcellularLocation>
        <location evidence="6">Cytoplasm</location>
    </subcellularLocation>
</comment>
<keyword evidence="2 6" id="KW-0489">Methyltransferase</keyword>
<evidence type="ECO:0000256" key="6">
    <source>
        <dbReference type="HAMAP-Rule" id="MF_01872"/>
    </source>
</evidence>
<dbReference type="PROSITE" id="PS00092">
    <property type="entry name" value="N6_MTASE"/>
    <property type="match status" value="1"/>
</dbReference>
<dbReference type="PANTHER" id="PTHR47739">
    <property type="entry name" value="TRNA1(VAL) (ADENINE(37)-N6)-METHYLTRANSFERASE"/>
    <property type="match status" value="1"/>
</dbReference>
<evidence type="ECO:0000313" key="9">
    <source>
        <dbReference type="Proteomes" id="UP001216189"/>
    </source>
</evidence>
<proteinExistence type="inferred from homology"/>
<dbReference type="GO" id="GO:0008168">
    <property type="term" value="F:methyltransferase activity"/>
    <property type="evidence" value="ECO:0007669"/>
    <property type="project" value="UniProtKB-KW"/>
</dbReference>